<dbReference type="Proteomes" id="UP000012960">
    <property type="component" value="Unplaced"/>
</dbReference>
<keyword evidence="6" id="KW-1185">Reference proteome</keyword>
<dbReference type="InParanoid" id="A0A804KDU9"/>
<reference evidence="5" key="2">
    <citation type="submission" date="2021-05" db="UniProtKB">
        <authorList>
            <consortium name="EnsemblPlants"/>
        </authorList>
    </citation>
    <scope>IDENTIFICATION</scope>
    <source>
        <strain evidence="5">subsp. malaccensis</strain>
    </source>
</reference>
<reference evidence="4" key="1">
    <citation type="submission" date="2021-03" db="EMBL/GenBank/DDBJ databases">
        <authorList>
            <consortium name="Genoscope - CEA"/>
            <person name="William W."/>
        </authorList>
    </citation>
    <scope>NUCLEOTIDE SEQUENCE</scope>
    <source>
        <strain evidence="4">Doubled-haploid Pahang</strain>
    </source>
</reference>
<keyword evidence="2" id="KW-0732">Signal</keyword>
<dbReference type="SUPFAM" id="SSF47699">
    <property type="entry name" value="Bifunctional inhibitor/lipid-transfer protein/seed storage 2S albumin"/>
    <property type="match status" value="1"/>
</dbReference>
<dbReference type="PRINTS" id="PR01217">
    <property type="entry name" value="PRICHEXTENSN"/>
</dbReference>
<feature type="region of interest" description="Disordered" evidence="1">
    <location>
        <begin position="32"/>
        <end position="116"/>
    </location>
</feature>
<dbReference type="OMA" id="TSHRTPH"/>
<dbReference type="InterPro" id="IPR051636">
    <property type="entry name" value="Plant_LTP/defense-related"/>
</dbReference>
<gene>
    <name evidence="4" type="ORF">GSMUA_94630.1</name>
</gene>
<dbReference type="Gene3D" id="1.10.110.10">
    <property type="entry name" value="Plant lipid-transfer and hydrophobic proteins"/>
    <property type="match status" value="1"/>
</dbReference>
<feature type="domain" description="Hydrophobic seed protein" evidence="3">
    <location>
        <begin position="125"/>
        <end position="208"/>
    </location>
</feature>
<dbReference type="CDD" id="cd01958">
    <property type="entry name" value="HPS_like"/>
    <property type="match status" value="1"/>
</dbReference>
<dbReference type="EnsemblPlants" id="Ma08_t33870.1">
    <property type="protein sequence ID" value="Ma08_p33870.1"/>
    <property type="gene ID" value="Ma08_g33870"/>
</dbReference>
<dbReference type="OrthoDB" id="1935738at2759"/>
<dbReference type="EMBL" id="HG996472">
    <property type="protein sequence ID" value="CAG1833542.1"/>
    <property type="molecule type" value="Genomic_DNA"/>
</dbReference>
<dbReference type="Pfam" id="PF14547">
    <property type="entry name" value="Hydrophob_seed"/>
    <property type="match status" value="1"/>
</dbReference>
<feature type="signal peptide" evidence="2">
    <location>
        <begin position="1"/>
        <end position="24"/>
    </location>
</feature>
<protein>
    <submittedName>
        <fullName evidence="4">(wild Malaysian banana) hypothetical protein</fullName>
    </submittedName>
</protein>
<proteinExistence type="predicted"/>
<feature type="chain" id="PRO_5033612119" evidence="2">
    <location>
        <begin position="25"/>
        <end position="210"/>
    </location>
</feature>
<dbReference type="Gramene" id="Ma08_t33870.1">
    <property type="protein sequence ID" value="Ma08_p33870.1"/>
    <property type="gene ID" value="Ma08_g33870"/>
</dbReference>
<sequence length="210" mass="21616">MAKETVAVFVLCVYLASSILPSLACPYCPTPTPPPPPPPKKTPPPPPPATTPCPPPPPKKTPTPPPPPKKSPSPPPPPPTYPTPSSPPPPTYPTPSSPPPPPTYPTPSIPPPTSVPCPPPPKAPTCPIDTLKLDACVDLLGGLVHVIIGGDVTYQCCPVLEGLADLDAALCLCTTIKAKALGISILLPIALEVLVDCGKHVPSDYQCPDP</sequence>
<evidence type="ECO:0000313" key="5">
    <source>
        <dbReference type="EnsemblPlants" id="Ma08_p33870.1"/>
    </source>
</evidence>
<evidence type="ECO:0000313" key="6">
    <source>
        <dbReference type="Proteomes" id="UP000012960"/>
    </source>
</evidence>
<dbReference type="InterPro" id="IPR036312">
    <property type="entry name" value="Bifun_inhib/LTP/seed_sf"/>
</dbReference>
<accession>A0A804KDU9</accession>
<dbReference type="PANTHER" id="PTHR31731">
    <property type="match status" value="1"/>
</dbReference>
<name>A0A804KDU9_MUSAM</name>
<evidence type="ECO:0000313" key="4">
    <source>
        <dbReference type="EMBL" id="CAG1833542.1"/>
    </source>
</evidence>
<dbReference type="InterPro" id="IPR027923">
    <property type="entry name" value="Hydrophob_seed_dom"/>
</dbReference>
<evidence type="ECO:0000256" key="2">
    <source>
        <dbReference type="SAM" id="SignalP"/>
    </source>
</evidence>
<evidence type="ECO:0000256" key="1">
    <source>
        <dbReference type="SAM" id="MobiDB-lite"/>
    </source>
</evidence>
<dbReference type="AlphaFoldDB" id="A0A804KDU9"/>
<evidence type="ECO:0000259" key="3">
    <source>
        <dbReference type="Pfam" id="PF14547"/>
    </source>
</evidence>
<organism evidence="5 6">
    <name type="scientific">Musa acuminata subsp. malaccensis</name>
    <name type="common">Wild banana</name>
    <name type="synonym">Musa malaccensis</name>
    <dbReference type="NCBI Taxonomy" id="214687"/>
    <lineage>
        <taxon>Eukaryota</taxon>
        <taxon>Viridiplantae</taxon>
        <taxon>Streptophyta</taxon>
        <taxon>Embryophyta</taxon>
        <taxon>Tracheophyta</taxon>
        <taxon>Spermatophyta</taxon>
        <taxon>Magnoliopsida</taxon>
        <taxon>Liliopsida</taxon>
        <taxon>Zingiberales</taxon>
        <taxon>Musaceae</taxon>
        <taxon>Musa</taxon>
    </lineage>
</organism>